<proteinExistence type="predicted"/>
<keyword evidence="1" id="KW-0812">Transmembrane</keyword>
<evidence type="ECO:0000313" key="3">
    <source>
        <dbReference type="Proteomes" id="UP000220922"/>
    </source>
</evidence>
<protein>
    <submittedName>
        <fullName evidence="2">Uncharacterized protein</fullName>
    </submittedName>
</protein>
<reference evidence="2 3" key="1">
    <citation type="submission" date="2016-05" db="EMBL/GenBank/DDBJ databases">
        <authorList>
            <person name="Lavstsen T."/>
            <person name="Jespersen J.S."/>
        </authorList>
    </citation>
    <scope>NUCLEOTIDE SEQUENCE [LARGE SCALE GENOMIC DNA]</scope>
    <source>
        <strain evidence="2 3">B7-9</strain>
    </source>
</reference>
<sequence length="84" mass="8564">MEAITTMFTTLQTSLLSLVLPTAVIALVLWFLMNALAPVIPDWAQAARGHLQRVLLGVVVVGFATTIVTALYGLGGAGGAVGGG</sequence>
<organism evidence="2 3">
    <name type="scientific">Candidatus Chloroploca asiatica</name>
    <dbReference type="NCBI Taxonomy" id="1506545"/>
    <lineage>
        <taxon>Bacteria</taxon>
        <taxon>Bacillati</taxon>
        <taxon>Chloroflexota</taxon>
        <taxon>Chloroflexia</taxon>
        <taxon>Chloroflexales</taxon>
        <taxon>Chloroflexineae</taxon>
        <taxon>Oscillochloridaceae</taxon>
        <taxon>Candidatus Chloroploca</taxon>
    </lineage>
</organism>
<name>A0A2H3KL64_9CHLR</name>
<keyword evidence="1" id="KW-0472">Membrane</keyword>
<evidence type="ECO:0000256" key="1">
    <source>
        <dbReference type="SAM" id="Phobius"/>
    </source>
</evidence>
<feature type="transmembrane region" description="Helical" evidence="1">
    <location>
        <begin position="54"/>
        <end position="74"/>
    </location>
</feature>
<dbReference type="RefSeq" id="WP_097653924.1">
    <property type="nucleotide sequence ID" value="NZ_LYXE01000114.1"/>
</dbReference>
<gene>
    <name evidence="2" type="ORF">A9Q02_16530</name>
</gene>
<evidence type="ECO:0000313" key="2">
    <source>
        <dbReference type="EMBL" id="PDV97998.1"/>
    </source>
</evidence>
<accession>A0A2H3KL64</accession>
<keyword evidence="3" id="KW-1185">Reference proteome</keyword>
<feature type="transmembrane region" description="Helical" evidence="1">
    <location>
        <begin position="15"/>
        <end position="33"/>
    </location>
</feature>
<keyword evidence="1" id="KW-1133">Transmembrane helix</keyword>
<dbReference type="AlphaFoldDB" id="A0A2H3KL64"/>
<dbReference type="Proteomes" id="UP000220922">
    <property type="component" value="Unassembled WGS sequence"/>
</dbReference>
<comment type="caution">
    <text evidence="2">The sequence shown here is derived from an EMBL/GenBank/DDBJ whole genome shotgun (WGS) entry which is preliminary data.</text>
</comment>
<dbReference type="EMBL" id="LYXE01000114">
    <property type="protein sequence ID" value="PDV97998.1"/>
    <property type="molecule type" value="Genomic_DNA"/>
</dbReference>
<dbReference type="OrthoDB" id="166910at2"/>